<gene>
    <name evidence="2" type="ORF">PAXRUDRAFT_705184</name>
</gene>
<protein>
    <submittedName>
        <fullName evidence="2">Uncharacterized protein</fullName>
    </submittedName>
</protein>
<dbReference type="Proteomes" id="UP000054538">
    <property type="component" value="Unassembled WGS sequence"/>
</dbReference>
<dbReference type="AlphaFoldDB" id="A0A0D0DUT1"/>
<dbReference type="InParanoid" id="A0A0D0DUT1"/>
<proteinExistence type="predicted"/>
<accession>A0A0D0DUT1</accession>
<keyword evidence="3" id="KW-1185">Reference proteome</keyword>
<organism evidence="2 3">
    <name type="scientific">Paxillus rubicundulus Ve08.2h10</name>
    <dbReference type="NCBI Taxonomy" id="930991"/>
    <lineage>
        <taxon>Eukaryota</taxon>
        <taxon>Fungi</taxon>
        <taxon>Dikarya</taxon>
        <taxon>Basidiomycota</taxon>
        <taxon>Agaricomycotina</taxon>
        <taxon>Agaricomycetes</taxon>
        <taxon>Agaricomycetidae</taxon>
        <taxon>Boletales</taxon>
        <taxon>Paxilineae</taxon>
        <taxon>Paxillaceae</taxon>
        <taxon>Paxillus</taxon>
    </lineage>
</organism>
<evidence type="ECO:0000313" key="2">
    <source>
        <dbReference type="EMBL" id="KIK98248.1"/>
    </source>
</evidence>
<dbReference type="EMBL" id="KN824900">
    <property type="protein sequence ID" value="KIK98248.1"/>
    <property type="molecule type" value="Genomic_DNA"/>
</dbReference>
<reference evidence="2 3" key="1">
    <citation type="submission" date="2014-04" db="EMBL/GenBank/DDBJ databases">
        <authorList>
            <consortium name="DOE Joint Genome Institute"/>
            <person name="Kuo A."/>
            <person name="Kohler A."/>
            <person name="Jargeat P."/>
            <person name="Nagy L.G."/>
            <person name="Floudas D."/>
            <person name="Copeland A."/>
            <person name="Barry K.W."/>
            <person name="Cichocki N."/>
            <person name="Veneault-Fourrey C."/>
            <person name="LaButti K."/>
            <person name="Lindquist E.A."/>
            <person name="Lipzen A."/>
            <person name="Lundell T."/>
            <person name="Morin E."/>
            <person name="Murat C."/>
            <person name="Sun H."/>
            <person name="Tunlid A."/>
            <person name="Henrissat B."/>
            <person name="Grigoriev I.V."/>
            <person name="Hibbett D.S."/>
            <person name="Martin F."/>
            <person name="Nordberg H.P."/>
            <person name="Cantor M.N."/>
            <person name="Hua S.X."/>
        </authorList>
    </citation>
    <scope>NUCLEOTIDE SEQUENCE [LARGE SCALE GENOMIC DNA]</scope>
    <source>
        <strain evidence="2 3">Ve08.2h10</strain>
    </source>
</reference>
<evidence type="ECO:0000313" key="3">
    <source>
        <dbReference type="Proteomes" id="UP000054538"/>
    </source>
</evidence>
<reference evidence="3" key="2">
    <citation type="submission" date="2015-01" db="EMBL/GenBank/DDBJ databases">
        <title>Evolutionary Origins and Diversification of the Mycorrhizal Mutualists.</title>
        <authorList>
            <consortium name="DOE Joint Genome Institute"/>
            <consortium name="Mycorrhizal Genomics Consortium"/>
            <person name="Kohler A."/>
            <person name="Kuo A."/>
            <person name="Nagy L.G."/>
            <person name="Floudas D."/>
            <person name="Copeland A."/>
            <person name="Barry K.W."/>
            <person name="Cichocki N."/>
            <person name="Veneault-Fourrey C."/>
            <person name="LaButti K."/>
            <person name="Lindquist E.A."/>
            <person name="Lipzen A."/>
            <person name="Lundell T."/>
            <person name="Morin E."/>
            <person name="Murat C."/>
            <person name="Riley R."/>
            <person name="Ohm R."/>
            <person name="Sun H."/>
            <person name="Tunlid A."/>
            <person name="Henrissat B."/>
            <person name="Grigoriev I.V."/>
            <person name="Hibbett D.S."/>
            <person name="Martin F."/>
        </authorList>
    </citation>
    <scope>NUCLEOTIDE SEQUENCE [LARGE SCALE GENOMIC DNA]</scope>
    <source>
        <strain evidence="3">Ve08.2h10</strain>
    </source>
</reference>
<name>A0A0D0DUT1_9AGAM</name>
<dbReference type="HOGENOM" id="CLU_2109823_0_0_1"/>
<evidence type="ECO:0000256" key="1">
    <source>
        <dbReference type="SAM" id="MobiDB-lite"/>
    </source>
</evidence>
<sequence>MSQTVKNSAAAVEPRATINQTSPPPIDCKRQLAGTTVWSHMGTTRIWGALRLKLEYEYTMGRSNTSLSLVFLVMRIQVSIPGTLCRSCIVRSTMNSLITQYVFMGKLYTFLLWYV</sequence>
<feature type="region of interest" description="Disordered" evidence="1">
    <location>
        <begin position="1"/>
        <end position="25"/>
    </location>
</feature>